<accession>A0A4S2FIR5</accession>
<dbReference type="RefSeq" id="WP_135952228.1">
    <property type="nucleotide sequence ID" value="NZ_CAJUNV010000021.1"/>
</dbReference>
<protein>
    <submittedName>
        <fullName evidence="1">Uncharacterized protein</fullName>
    </submittedName>
</protein>
<evidence type="ECO:0000313" key="2">
    <source>
        <dbReference type="Proteomes" id="UP000310760"/>
    </source>
</evidence>
<evidence type="ECO:0000313" key="1">
    <source>
        <dbReference type="EMBL" id="TGY68732.1"/>
    </source>
</evidence>
<proteinExistence type="predicted"/>
<comment type="caution">
    <text evidence="1">The sequence shown here is derived from an EMBL/GenBank/DDBJ whole genome shotgun (WGS) entry which is preliminary data.</text>
</comment>
<sequence>MKTFVHIVVYTLLLSGFYSCNGDVFVDDIRPSVSELALDGNGDSAVVHFASSSWDRLTLRTGLDLPYTYKVYDADGNLMQEVQYPELVGMGRIECKDWVDFTVERITPQDVKITARENVLDFPLHLVVEASNEYEYQTVNVDIHPSERYVLERITYSLDAFSYEEQMREKSRSVTYNAGSGALSYTIFPYLNEYYKVEFVSDNPLAFKLLGQENLLVEVPVIKDGCLVMDGLQAVYAASRQDLPLPSSLSDTISVKVVVPPYTSMRDTLLLEYDWFETEYILHVVQPRNGKRRSVNGLLQGRMPKGYFIKREIIHE</sequence>
<dbReference type="EMBL" id="SRYJ01000036">
    <property type="protein sequence ID" value="TGY68732.1"/>
    <property type="molecule type" value="Genomic_DNA"/>
</dbReference>
<name>A0A4S2FIR5_9BACT</name>
<reference evidence="1 2" key="1">
    <citation type="submission" date="2019-04" db="EMBL/GenBank/DDBJ databases">
        <title>Microbes associate with the intestines of laboratory mice.</title>
        <authorList>
            <person name="Navarre W."/>
            <person name="Wong E."/>
            <person name="Huang K."/>
            <person name="Tropini C."/>
            <person name="Ng K."/>
            <person name="Yu B."/>
        </authorList>
    </citation>
    <scope>NUCLEOTIDE SEQUENCE [LARGE SCALE GENOMIC DNA]</scope>
    <source>
        <strain evidence="1 2">NM22_B1</strain>
    </source>
</reference>
<organism evidence="1 2">
    <name type="scientific">Phocaeicola sartorii</name>
    <dbReference type="NCBI Taxonomy" id="671267"/>
    <lineage>
        <taxon>Bacteria</taxon>
        <taxon>Pseudomonadati</taxon>
        <taxon>Bacteroidota</taxon>
        <taxon>Bacteroidia</taxon>
        <taxon>Bacteroidales</taxon>
        <taxon>Bacteroidaceae</taxon>
        <taxon>Phocaeicola</taxon>
    </lineage>
</organism>
<gene>
    <name evidence="1" type="ORF">E5339_15275</name>
</gene>
<dbReference type="Proteomes" id="UP000310760">
    <property type="component" value="Unassembled WGS sequence"/>
</dbReference>
<dbReference type="AlphaFoldDB" id="A0A4S2FIR5"/>
<dbReference type="PROSITE" id="PS51257">
    <property type="entry name" value="PROKAR_LIPOPROTEIN"/>
    <property type="match status" value="1"/>
</dbReference>